<evidence type="ECO:0000256" key="6">
    <source>
        <dbReference type="SAM" id="MobiDB-lite"/>
    </source>
</evidence>
<keyword evidence="4 7" id="KW-1133">Transmembrane helix</keyword>
<evidence type="ECO:0000256" key="3">
    <source>
        <dbReference type="ARBA" id="ARBA00022792"/>
    </source>
</evidence>
<dbReference type="EMBL" id="JASUXU010000009">
    <property type="protein sequence ID" value="KAK0324525.1"/>
    <property type="molecule type" value="Genomic_DNA"/>
</dbReference>
<keyword evidence="3" id="KW-0999">Mitochondrion inner membrane</keyword>
<name>A0AAN6FUK2_9PEZI</name>
<accession>A0AAN6FUK2</accession>
<dbReference type="Proteomes" id="UP001175353">
    <property type="component" value="Unassembled WGS sequence"/>
</dbReference>
<gene>
    <name evidence="8" type="ORF">LTR82_004230</name>
    <name evidence="9" type="ORF">LTR91_024681</name>
</gene>
<feature type="compositionally biased region" description="Pro residues" evidence="6">
    <location>
        <begin position="30"/>
        <end position="42"/>
    </location>
</feature>
<feature type="compositionally biased region" description="Basic and acidic residues" evidence="6">
    <location>
        <begin position="124"/>
        <end position="147"/>
    </location>
</feature>
<evidence type="ECO:0000256" key="5">
    <source>
        <dbReference type="ARBA" id="ARBA00023136"/>
    </source>
</evidence>
<evidence type="ECO:0000313" key="9">
    <source>
        <dbReference type="EMBL" id="KAK0951965.1"/>
    </source>
</evidence>
<evidence type="ECO:0000313" key="11">
    <source>
        <dbReference type="Proteomes" id="UP001175353"/>
    </source>
</evidence>
<reference evidence="8" key="1">
    <citation type="submission" date="2021-12" db="EMBL/GenBank/DDBJ databases">
        <title>Black yeast isolated from Biological Soil Crust.</title>
        <authorList>
            <person name="Kurbessoian T."/>
        </authorList>
    </citation>
    <scope>NUCLEOTIDE SEQUENCE</scope>
    <source>
        <strain evidence="8">CCFEE 5208</strain>
    </source>
</reference>
<keyword evidence="3" id="KW-0496">Mitochondrion</keyword>
<feature type="transmembrane region" description="Helical" evidence="7">
    <location>
        <begin position="478"/>
        <end position="498"/>
    </location>
</feature>
<dbReference type="AlphaFoldDB" id="A0AAN6FUK2"/>
<feature type="region of interest" description="Disordered" evidence="6">
    <location>
        <begin position="112"/>
        <end position="206"/>
    </location>
</feature>
<dbReference type="SUPFAM" id="SSF103506">
    <property type="entry name" value="Mitochondrial carrier"/>
    <property type="match status" value="1"/>
</dbReference>
<evidence type="ECO:0000256" key="7">
    <source>
        <dbReference type="SAM" id="Phobius"/>
    </source>
</evidence>
<feature type="region of interest" description="Disordered" evidence="6">
    <location>
        <begin position="1"/>
        <end position="50"/>
    </location>
</feature>
<feature type="compositionally biased region" description="Acidic residues" evidence="6">
    <location>
        <begin position="148"/>
        <end position="166"/>
    </location>
</feature>
<feature type="transmembrane region" description="Helical" evidence="7">
    <location>
        <begin position="510"/>
        <end position="531"/>
    </location>
</feature>
<dbReference type="EMBL" id="JAUJLE010000649">
    <property type="protein sequence ID" value="KAK0951965.1"/>
    <property type="molecule type" value="Genomic_DNA"/>
</dbReference>
<evidence type="ECO:0000256" key="2">
    <source>
        <dbReference type="ARBA" id="ARBA00022692"/>
    </source>
</evidence>
<evidence type="ECO:0000313" key="10">
    <source>
        <dbReference type="Proteomes" id="UP001168146"/>
    </source>
</evidence>
<dbReference type="Gene3D" id="1.50.40.10">
    <property type="entry name" value="Mitochondrial carrier domain"/>
    <property type="match status" value="1"/>
</dbReference>
<protein>
    <recommendedName>
        <fullName evidence="12">Mitochondrial carrier</fullName>
    </recommendedName>
</protein>
<dbReference type="GO" id="GO:0016020">
    <property type="term" value="C:membrane"/>
    <property type="evidence" value="ECO:0007669"/>
    <property type="project" value="UniProtKB-SubCell"/>
</dbReference>
<dbReference type="Proteomes" id="UP001168146">
    <property type="component" value="Unassembled WGS sequence"/>
</dbReference>
<evidence type="ECO:0008006" key="12">
    <source>
        <dbReference type="Google" id="ProtNLM"/>
    </source>
</evidence>
<keyword evidence="2 7" id="KW-0812">Transmembrane</keyword>
<keyword evidence="5 7" id="KW-0472">Membrane</keyword>
<evidence type="ECO:0000313" key="8">
    <source>
        <dbReference type="EMBL" id="KAK0324525.1"/>
    </source>
</evidence>
<comment type="caution">
    <text evidence="8">The sequence shown here is derived from an EMBL/GenBank/DDBJ whole genome shotgun (WGS) entry which is preliminary data.</text>
</comment>
<comment type="subcellular location">
    <subcellularLocation>
        <location evidence="1">Membrane</location>
    </subcellularLocation>
</comment>
<sequence length="592" mass="64434">MDKQSGFPISTSREPNPLRPYSAYYREPTIGPPPSAAPPPPAHIGRPIAGSAASISSTARDLLPELDIDLKTSAGEAWQSTRSLFDTLLYRYTSVLLAQPFDVSKVVLQVSLPSSSVESTPQRRRVDPRRQAHSDRRVSSRGSRQDESFGDEAELSDETEESDDIPDYFSSRAPRSRSPRKRRRTPPSDELSPTPTPRNRREQEDPDLEYKLQLKRPDSITHAISALYTTSGAVGLWRATNCTFLYSALLRTTDAFLRSLLLAILGLPEISGPEQNGLGTALGVPGSMGFSGLDLSDSPNPLGSLIVVGLSSCITGLLLAPLDLIRTRLIVTPLSHSPRGLFQNVRHLPSLLAPSALWLPTALAHTLPQLFSASCPLLLRRQLKLTPESSPSLWSLAAFATCLTDLCLRLPLETIVRRAQVASLRAKQPELPMIVEPAAYLGVAGTVYSILYSEGERRTKDSKTGMVKIRRGQGPMGLVRGWKVGFWGLVGVWGAGALGQGEGKGRDDGFYVFLNKGAVAFGWCVMLLHSVHHVRAEHTRSKVHGTRSGQACSRIDADYEIVADIAMSTLNKGAENPTPTLICDKSSHLVQS</sequence>
<keyword evidence="11" id="KW-1185">Reference proteome</keyword>
<proteinExistence type="predicted"/>
<dbReference type="InterPro" id="IPR023395">
    <property type="entry name" value="MCP_dom_sf"/>
</dbReference>
<organism evidence="8 10">
    <name type="scientific">Friedmanniomyces endolithicus</name>
    <dbReference type="NCBI Taxonomy" id="329885"/>
    <lineage>
        <taxon>Eukaryota</taxon>
        <taxon>Fungi</taxon>
        <taxon>Dikarya</taxon>
        <taxon>Ascomycota</taxon>
        <taxon>Pezizomycotina</taxon>
        <taxon>Dothideomycetes</taxon>
        <taxon>Dothideomycetidae</taxon>
        <taxon>Mycosphaerellales</taxon>
        <taxon>Teratosphaeriaceae</taxon>
        <taxon>Friedmanniomyces</taxon>
    </lineage>
</organism>
<evidence type="ECO:0000256" key="4">
    <source>
        <dbReference type="ARBA" id="ARBA00022989"/>
    </source>
</evidence>
<evidence type="ECO:0000256" key="1">
    <source>
        <dbReference type="ARBA" id="ARBA00004370"/>
    </source>
</evidence>
<reference evidence="9" key="2">
    <citation type="submission" date="2023-06" db="EMBL/GenBank/DDBJ databases">
        <title>Black Yeasts Isolated from many extreme environments.</title>
        <authorList>
            <person name="Coleine C."/>
            <person name="Stajich J.E."/>
            <person name="Selbmann L."/>
        </authorList>
    </citation>
    <scope>NUCLEOTIDE SEQUENCE</scope>
    <source>
        <strain evidence="9">CCFEE 5200</strain>
    </source>
</reference>
<feature type="compositionally biased region" description="Basic residues" evidence="6">
    <location>
        <begin position="174"/>
        <end position="185"/>
    </location>
</feature>